<sequence>MNETVILADELCRQPKPSTVQACNRFNCAPAWYPAQWQQAFIPLCICPYPVSRHGSHIPARTLLYPPTLSPSPLLIKAQQAASLFCSVSSIIFLH</sequence>
<comment type="caution">
    <text evidence="1">The sequence shown here is derived from an EMBL/GenBank/DDBJ whole genome shotgun (WGS) entry which is preliminary data.</text>
</comment>
<gene>
    <name evidence="1" type="ORF">P7K49_001177</name>
</gene>
<evidence type="ECO:0000313" key="1">
    <source>
        <dbReference type="EMBL" id="KAK2119791.1"/>
    </source>
</evidence>
<dbReference type="Proteomes" id="UP001266305">
    <property type="component" value="Unassembled WGS sequence"/>
</dbReference>
<protein>
    <submittedName>
        <fullName evidence="1">Uncharacterized protein</fullName>
    </submittedName>
</protein>
<accession>A0ABQ9WDU7</accession>
<keyword evidence="2" id="KW-1185">Reference proteome</keyword>
<evidence type="ECO:0000313" key="2">
    <source>
        <dbReference type="Proteomes" id="UP001266305"/>
    </source>
</evidence>
<dbReference type="EMBL" id="JASSZA010000001">
    <property type="protein sequence ID" value="KAK2119791.1"/>
    <property type="molecule type" value="Genomic_DNA"/>
</dbReference>
<reference evidence="1 2" key="1">
    <citation type="submission" date="2023-05" db="EMBL/GenBank/DDBJ databases">
        <title>B98-5 Cell Line De Novo Hybrid Assembly: An Optical Mapping Approach.</title>
        <authorList>
            <person name="Kananen K."/>
            <person name="Auerbach J.A."/>
            <person name="Kautto E."/>
            <person name="Blachly J.S."/>
        </authorList>
    </citation>
    <scope>NUCLEOTIDE SEQUENCE [LARGE SCALE GENOMIC DNA]</scope>
    <source>
        <strain evidence="1">B95-8</strain>
        <tissue evidence="1">Cell line</tissue>
    </source>
</reference>
<proteinExistence type="predicted"/>
<organism evidence="1 2">
    <name type="scientific">Saguinus oedipus</name>
    <name type="common">Cotton-top tamarin</name>
    <name type="synonym">Oedipomidas oedipus</name>
    <dbReference type="NCBI Taxonomy" id="9490"/>
    <lineage>
        <taxon>Eukaryota</taxon>
        <taxon>Metazoa</taxon>
        <taxon>Chordata</taxon>
        <taxon>Craniata</taxon>
        <taxon>Vertebrata</taxon>
        <taxon>Euteleostomi</taxon>
        <taxon>Mammalia</taxon>
        <taxon>Eutheria</taxon>
        <taxon>Euarchontoglires</taxon>
        <taxon>Primates</taxon>
        <taxon>Haplorrhini</taxon>
        <taxon>Platyrrhini</taxon>
        <taxon>Cebidae</taxon>
        <taxon>Callitrichinae</taxon>
        <taxon>Saguinus</taxon>
    </lineage>
</organism>
<name>A0ABQ9WDU7_SAGOE</name>